<reference evidence="2" key="1">
    <citation type="submission" date="2023-03" db="EMBL/GenBank/DDBJ databases">
        <title>Massive genome expansion in bonnet fungi (Mycena s.s.) driven by repeated elements and novel gene families across ecological guilds.</title>
        <authorList>
            <consortium name="Lawrence Berkeley National Laboratory"/>
            <person name="Harder C.B."/>
            <person name="Miyauchi S."/>
            <person name="Viragh M."/>
            <person name="Kuo A."/>
            <person name="Thoen E."/>
            <person name="Andreopoulos B."/>
            <person name="Lu D."/>
            <person name="Skrede I."/>
            <person name="Drula E."/>
            <person name="Henrissat B."/>
            <person name="Morin E."/>
            <person name="Kohler A."/>
            <person name="Barry K."/>
            <person name="LaButti K."/>
            <person name="Morin E."/>
            <person name="Salamov A."/>
            <person name="Lipzen A."/>
            <person name="Mereny Z."/>
            <person name="Hegedus B."/>
            <person name="Baldrian P."/>
            <person name="Stursova M."/>
            <person name="Weitz H."/>
            <person name="Taylor A."/>
            <person name="Grigoriev I.V."/>
            <person name="Nagy L.G."/>
            <person name="Martin F."/>
            <person name="Kauserud H."/>
        </authorList>
    </citation>
    <scope>NUCLEOTIDE SEQUENCE</scope>
    <source>
        <strain evidence="2">CBHHK002</strain>
    </source>
</reference>
<sequence>MLSTMILWNLLHQYAQRQWTGHPGKLSAYITPPRQVQSLTSLKIDLLKENLCFAMMGLDHYTVDWQQGILVSCDYWACEDAFIAKRLSGEVEYVRTRLNVTADATRRLQTTNYKTGWILGLPWEISISHPLIIWSLLLLRAVYEQLYNHPSPFAASETTIAASDDAVNTTRKRASSMSDETPAAAKRGRGRLRKDANAHVPAKPNLFYRTY</sequence>
<name>A0AAD7F3U5_9AGAR</name>
<accession>A0AAD7F3U5</accession>
<dbReference type="Proteomes" id="UP001218218">
    <property type="component" value="Unassembled WGS sequence"/>
</dbReference>
<keyword evidence="3" id="KW-1185">Reference proteome</keyword>
<feature type="compositionally biased region" description="Polar residues" evidence="1">
    <location>
        <begin position="166"/>
        <end position="179"/>
    </location>
</feature>
<proteinExistence type="predicted"/>
<comment type="caution">
    <text evidence="2">The sequence shown here is derived from an EMBL/GenBank/DDBJ whole genome shotgun (WGS) entry which is preliminary data.</text>
</comment>
<dbReference type="AlphaFoldDB" id="A0AAD7F3U5"/>
<feature type="region of interest" description="Disordered" evidence="1">
    <location>
        <begin position="166"/>
        <end position="196"/>
    </location>
</feature>
<organism evidence="2 3">
    <name type="scientific">Mycena albidolilacea</name>
    <dbReference type="NCBI Taxonomy" id="1033008"/>
    <lineage>
        <taxon>Eukaryota</taxon>
        <taxon>Fungi</taxon>
        <taxon>Dikarya</taxon>
        <taxon>Basidiomycota</taxon>
        <taxon>Agaricomycotina</taxon>
        <taxon>Agaricomycetes</taxon>
        <taxon>Agaricomycetidae</taxon>
        <taxon>Agaricales</taxon>
        <taxon>Marasmiineae</taxon>
        <taxon>Mycenaceae</taxon>
        <taxon>Mycena</taxon>
    </lineage>
</organism>
<evidence type="ECO:0000313" key="2">
    <source>
        <dbReference type="EMBL" id="KAJ7364762.1"/>
    </source>
</evidence>
<gene>
    <name evidence="2" type="ORF">DFH08DRAFT_799077</name>
</gene>
<evidence type="ECO:0000256" key="1">
    <source>
        <dbReference type="SAM" id="MobiDB-lite"/>
    </source>
</evidence>
<dbReference type="EMBL" id="JARIHO010000003">
    <property type="protein sequence ID" value="KAJ7364762.1"/>
    <property type="molecule type" value="Genomic_DNA"/>
</dbReference>
<evidence type="ECO:0000313" key="3">
    <source>
        <dbReference type="Proteomes" id="UP001218218"/>
    </source>
</evidence>
<protein>
    <submittedName>
        <fullName evidence="2">Uncharacterized protein</fullName>
    </submittedName>
</protein>